<comment type="function">
    <text evidence="8">Component of the sequence-specific heterotrimeric transcription factor (NF-Y) which specifically recognizes a 5'-CCAAT-3' box motif found in the promoters of its target genes.</text>
</comment>
<keyword evidence="3 8" id="KW-0238">DNA-binding</keyword>
<dbReference type="PROSITE" id="PS00686">
    <property type="entry name" value="NFYA_HAP2_1"/>
    <property type="match status" value="1"/>
</dbReference>
<proteinExistence type="inferred from homology"/>
<dbReference type="Pfam" id="PF02045">
    <property type="entry name" value="CBFB_NFYA"/>
    <property type="match status" value="1"/>
</dbReference>
<dbReference type="AlphaFoldDB" id="A0A6J1FD18"/>
<evidence type="ECO:0000256" key="9">
    <source>
        <dbReference type="SAM" id="MobiDB-lite"/>
    </source>
</evidence>
<dbReference type="PROSITE" id="PS51152">
    <property type="entry name" value="NFYA_HAP2_2"/>
    <property type="match status" value="1"/>
</dbReference>
<dbReference type="RefSeq" id="XP_022938087.1">
    <property type="nucleotide sequence ID" value="XM_023082319.1"/>
</dbReference>
<dbReference type="PRINTS" id="PR00616">
    <property type="entry name" value="CCAATSUBUNTB"/>
</dbReference>
<dbReference type="GeneID" id="111444277"/>
<dbReference type="RefSeq" id="XP_022938086.1">
    <property type="nucleotide sequence ID" value="XM_023082318.1"/>
</dbReference>
<keyword evidence="6 8" id="KW-0539">Nucleus</keyword>
<evidence type="ECO:0000256" key="8">
    <source>
        <dbReference type="RuleBase" id="RU367155"/>
    </source>
</evidence>
<evidence type="ECO:0000256" key="1">
    <source>
        <dbReference type="ARBA" id="ARBA00004123"/>
    </source>
</evidence>
<dbReference type="GO" id="GO:0016602">
    <property type="term" value="C:CCAAT-binding factor complex"/>
    <property type="evidence" value="ECO:0007669"/>
    <property type="project" value="InterPro"/>
</dbReference>
<reference evidence="11 12" key="1">
    <citation type="submission" date="2025-04" db="UniProtKB">
        <authorList>
            <consortium name="RefSeq"/>
        </authorList>
    </citation>
    <scope>IDENTIFICATION</scope>
    <source>
        <tissue evidence="11 12">Young leaves</tissue>
    </source>
</reference>
<accession>A0A6J1FD18</accession>
<evidence type="ECO:0000256" key="5">
    <source>
        <dbReference type="ARBA" id="ARBA00023163"/>
    </source>
</evidence>
<evidence type="ECO:0000313" key="13">
    <source>
        <dbReference type="RefSeq" id="XP_022938087.1"/>
    </source>
</evidence>
<keyword evidence="2 8" id="KW-0805">Transcription regulation</keyword>
<evidence type="ECO:0000256" key="2">
    <source>
        <dbReference type="ARBA" id="ARBA00023015"/>
    </source>
</evidence>
<dbReference type="RefSeq" id="XP_022938084.1">
    <property type="nucleotide sequence ID" value="XM_023082316.1"/>
</dbReference>
<feature type="region of interest" description="Disordered" evidence="9">
    <location>
        <begin position="255"/>
        <end position="280"/>
    </location>
</feature>
<evidence type="ECO:0000313" key="11">
    <source>
        <dbReference type="RefSeq" id="XP_022938084.1"/>
    </source>
</evidence>
<dbReference type="Proteomes" id="UP000504609">
    <property type="component" value="Unplaced"/>
</dbReference>
<organism evidence="10 11">
    <name type="scientific">Cucurbita moschata</name>
    <name type="common">Winter crookneck squash</name>
    <name type="synonym">Cucurbita pepo var. moschata</name>
    <dbReference type="NCBI Taxonomy" id="3662"/>
    <lineage>
        <taxon>Eukaryota</taxon>
        <taxon>Viridiplantae</taxon>
        <taxon>Streptophyta</taxon>
        <taxon>Embryophyta</taxon>
        <taxon>Tracheophyta</taxon>
        <taxon>Spermatophyta</taxon>
        <taxon>Magnoliopsida</taxon>
        <taxon>eudicotyledons</taxon>
        <taxon>Gunneridae</taxon>
        <taxon>Pentapetalae</taxon>
        <taxon>rosids</taxon>
        <taxon>fabids</taxon>
        <taxon>Cucurbitales</taxon>
        <taxon>Cucurbitaceae</taxon>
        <taxon>Cucurbiteae</taxon>
        <taxon>Cucurbita</taxon>
    </lineage>
</organism>
<dbReference type="InterPro" id="IPR001289">
    <property type="entry name" value="NFYA"/>
</dbReference>
<dbReference type="InterPro" id="IPR018362">
    <property type="entry name" value="CCAAT-binding_factor_CS"/>
</dbReference>
<dbReference type="Gene3D" id="6.10.250.2430">
    <property type="match status" value="1"/>
</dbReference>
<comment type="similarity">
    <text evidence="8">Belongs to the NFYA/HAP2 subunit family.</text>
</comment>
<keyword evidence="5 8" id="KW-0804">Transcription</keyword>
<sequence>MMAIPRENFAQKNLDQNSVHLLFPYTVDSMPWRNSNEQKIQMALSDNITLKNETPLQPHHEQSGLRLRDQESSTAYSMGQSLHKVRAMEVQNAQEQCISSESGLDENYGESVENQMKPVILFSNPEYMFNPPQVDSSHLMARVPYPYPYVDPSYGGLFCSAYGQMASNLHDSDQTEAQVNSNVVGSTPARVPLPHGLAEDGLIYVNAKQYHGIIRRRKSRAKLEAQNKVIRNRKPYLHESRHRHAVNRVRGSGGRFLSAKKDQPPDHITPPPTDWCQQKDTPDFNTCSSETGDHGTMTATCSETTSISSGSVMFGRTWSDSRFSAVSSSGGFVHDGARNHASVV</sequence>
<evidence type="ECO:0000256" key="4">
    <source>
        <dbReference type="ARBA" id="ARBA00023159"/>
    </source>
</evidence>
<evidence type="ECO:0000256" key="7">
    <source>
        <dbReference type="ARBA" id="ARBA00025911"/>
    </source>
</evidence>
<protein>
    <recommendedName>
        <fullName evidence="8">Nuclear transcription factor Y subunit</fullName>
    </recommendedName>
</protein>
<evidence type="ECO:0000256" key="3">
    <source>
        <dbReference type="ARBA" id="ARBA00023125"/>
    </source>
</evidence>
<evidence type="ECO:0000313" key="10">
    <source>
        <dbReference type="Proteomes" id="UP000504609"/>
    </source>
</evidence>
<dbReference type="KEGG" id="cmos:111444277"/>
<evidence type="ECO:0000313" key="12">
    <source>
        <dbReference type="RefSeq" id="XP_022938086.1"/>
    </source>
</evidence>
<gene>
    <name evidence="11 12 13" type="primary">LOC111444277</name>
</gene>
<dbReference type="GO" id="GO:0003677">
    <property type="term" value="F:DNA binding"/>
    <property type="evidence" value="ECO:0007669"/>
    <property type="project" value="UniProtKB-KW"/>
</dbReference>
<comment type="subunit">
    <text evidence="7">Heterotrimeric transcription factor composed of three components, NF-YA, NF-YB and NF-YC. NF-YB and NF-YC must interact and dimerize for NF-YA association and DNA binding.</text>
</comment>
<keyword evidence="10" id="KW-1185">Reference proteome</keyword>
<dbReference type="GO" id="GO:0003700">
    <property type="term" value="F:DNA-binding transcription factor activity"/>
    <property type="evidence" value="ECO:0007669"/>
    <property type="project" value="UniProtKB-UniRule"/>
</dbReference>
<dbReference type="PANTHER" id="PTHR12632">
    <property type="entry name" value="TRANSCRIPTION FACTOR NF-Y ALPHA-RELATED"/>
    <property type="match status" value="1"/>
</dbReference>
<keyword evidence="4" id="KW-0010">Activator</keyword>
<comment type="subcellular location">
    <subcellularLocation>
        <location evidence="1 8">Nucleus</location>
    </subcellularLocation>
</comment>
<name>A0A6J1FD18_CUCMO</name>
<dbReference type="SMART" id="SM00521">
    <property type="entry name" value="CBF"/>
    <property type="match status" value="1"/>
</dbReference>
<evidence type="ECO:0000256" key="6">
    <source>
        <dbReference type="ARBA" id="ARBA00023242"/>
    </source>
</evidence>